<proteinExistence type="predicted"/>
<organism evidence="1 2">
    <name type="scientific">Bacillus pumilus</name>
    <name type="common">Bacillus mesentericus</name>
    <dbReference type="NCBI Taxonomy" id="1408"/>
    <lineage>
        <taxon>Bacteria</taxon>
        <taxon>Bacillati</taxon>
        <taxon>Bacillota</taxon>
        <taxon>Bacilli</taxon>
        <taxon>Bacillales</taxon>
        <taxon>Bacillaceae</taxon>
        <taxon>Bacillus</taxon>
    </lineage>
</organism>
<name>A0A2A5ILU8_BACPU</name>
<gene>
    <name evidence="1" type="ORF">CEY02_19105</name>
</gene>
<accession>A0A2A5ILU8</accession>
<evidence type="ECO:0008006" key="3">
    <source>
        <dbReference type="Google" id="ProtNLM"/>
    </source>
</evidence>
<protein>
    <recommendedName>
        <fullName evidence="3">DUF2187 domain-containing protein</fullName>
    </recommendedName>
</protein>
<dbReference type="Proteomes" id="UP000228754">
    <property type="component" value="Unassembled WGS sequence"/>
</dbReference>
<evidence type="ECO:0000313" key="1">
    <source>
        <dbReference type="EMBL" id="PCK18310.1"/>
    </source>
</evidence>
<evidence type="ECO:0000313" key="2">
    <source>
        <dbReference type="Proteomes" id="UP000228754"/>
    </source>
</evidence>
<dbReference type="EMBL" id="NKHG01000119">
    <property type="protein sequence ID" value="PCK18310.1"/>
    <property type="molecule type" value="Genomic_DNA"/>
</dbReference>
<reference evidence="1 2" key="1">
    <citation type="submission" date="2017-06" db="EMBL/GenBank/DDBJ databases">
        <title>Draft Genome Sequence of Bacillus sp Strain 36R Isolated from saline sediment at Atanasia, Sonora, Mexico.</title>
        <authorList>
            <person name="Sanchez Diaz R."/>
            <person name="Quiroz Macias M.E."/>
            <person name="Ibarra Gamez J.C."/>
            <person name="Enciso Ibarra J."/>
            <person name="Gomez Gil B."/>
            <person name="Galaviz Silva L."/>
        </authorList>
    </citation>
    <scope>NUCLEOTIDE SEQUENCE [LARGE SCALE GENOMIC DNA]</scope>
    <source>
        <strain evidence="1 2">36R_ATNSAL</strain>
    </source>
</reference>
<dbReference type="AlphaFoldDB" id="A0A2A5ILU8"/>
<comment type="caution">
    <text evidence="1">The sequence shown here is derived from an EMBL/GenBank/DDBJ whole genome shotgun (WGS) entry which is preliminary data.</text>
</comment>
<sequence length="54" mass="6237">MFEVKDIVTVNHNKEVAKVVTVNARYSQIEVQYNDGSYEVMGFHKATKQEDDKC</sequence>